<dbReference type="AlphaFoldDB" id="A0A9Q3JHM9"/>
<evidence type="ECO:0000313" key="1">
    <source>
        <dbReference type="EMBL" id="MBW0561954.1"/>
    </source>
</evidence>
<reference evidence="1" key="1">
    <citation type="submission" date="2021-03" db="EMBL/GenBank/DDBJ databases">
        <title>Draft genome sequence of rust myrtle Austropuccinia psidii MF-1, a brazilian biotype.</title>
        <authorList>
            <person name="Quecine M.C."/>
            <person name="Pachon D.M.R."/>
            <person name="Bonatelli M.L."/>
            <person name="Correr F.H."/>
            <person name="Franceschini L.M."/>
            <person name="Leite T.F."/>
            <person name="Margarido G.R.A."/>
            <person name="Almeida C.A."/>
            <person name="Ferrarezi J.A."/>
            <person name="Labate C.A."/>
        </authorList>
    </citation>
    <scope>NUCLEOTIDE SEQUENCE</scope>
    <source>
        <strain evidence="1">MF-1</strain>
    </source>
</reference>
<comment type="caution">
    <text evidence="1">The sequence shown here is derived from an EMBL/GenBank/DDBJ whole genome shotgun (WGS) entry which is preliminary data.</text>
</comment>
<dbReference type="Proteomes" id="UP000765509">
    <property type="component" value="Unassembled WGS sequence"/>
</dbReference>
<name>A0A9Q3JHM9_9BASI</name>
<accession>A0A9Q3JHM9</accession>
<gene>
    <name evidence="1" type="ORF">O181_101669</name>
</gene>
<organism evidence="1 2">
    <name type="scientific">Austropuccinia psidii MF-1</name>
    <dbReference type="NCBI Taxonomy" id="1389203"/>
    <lineage>
        <taxon>Eukaryota</taxon>
        <taxon>Fungi</taxon>
        <taxon>Dikarya</taxon>
        <taxon>Basidiomycota</taxon>
        <taxon>Pucciniomycotina</taxon>
        <taxon>Pucciniomycetes</taxon>
        <taxon>Pucciniales</taxon>
        <taxon>Sphaerophragmiaceae</taxon>
        <taxon>Austropuccinia</taxon>
    </lineage>
</organism>
<protein>
    <submittedName>
        <fullName evidence="1">Uncharacterized protein</fullName>
    </submittedName>
</protein>
<sequence>MPVRAADASNANHYAFTRSQQFKKLATAVQAPDASHIIPYLVQVPNNLSVFLRRGRHPIFDTRILTLVQVPNNSSNSLRLCRFRQC</sequence>
<evidence type="ECO:0000313" key="2">
    <source>
        <dbReference type="Proteomes" id="UP000765509"/>
    </source>
</evidence>
<keyword evidence="2" id="KW-1185">Reference proteome</keyword>
<dbReference type="EMBL" id="AVOT02071763">
    <property type="protein sequence ID" value="MBW0561954.1"/>
    <property type="molecule type" value="Genomic_DNA"/>
</dbReference>
<proteinExistence type="predicted"/>